<dbReference type="InterPro" id="IPR003657">
    <property type="entry name" value="WRKY_dom"/>
</dbReference>
<evidence type="ECO:0000256" key="4">
    <source>
        <dbReference type="ARBA" id="ARBA00023163"/>
    </source>
</evidence>
<dbReference type="KEGG" id="rarg:115749942"/>
<protein>
    <submittedName>
        <fullName evidence="9">Probable WRKY transcription factor 31 isoform X1</fullName>
    </submittedName>
</protein>
<dbReference type="AlphaFoldDB" id="A0A8B8Q6Y0"/>
<dbReference type="PROSITE" id="PS50811">
    <property type="entry name" value="WRKY"/>
    <property type="match status" value="1"/>
</dbReference>
<feature type="region of interest" description="Disordered" evidence="6">
    <location>
        <begin position="216"/>
        <end position="239"/>
    </location>
</feature>
<dbReference type="Pfam" id="PF03106">
    <property type="entry name" value="WRKY"/>
    <property type="match status" value="1"/>
</dbReference>
<evidence type="ECO:0000313" key="8">
    <source>
        <dbReference type="Proteomes" id="UP000827889"/>
    </source>
</evidence>
<feature type="region of interest" description="Disordered" evidence="6">
    <location>
        <begin position="251"/>
        <end position="283"/>
    </location>
</feature>
<dbReference type="SUPFAM" id="SSF118290">
    <property type="entry name" value="WRKY DNA-binding domain"/>
    <property type="match status" value="1"/>
</dbReference>
<sequence>MDKSADTHFNNVDFLATKFNFSDNQSVKEPLIPRSTLWKSETMEDEVDRSQRGSIPAAAAVASASVARHKDDRVVNELNFFAIDKSSREEVSSAIKSENVEESLKEDKEMKLDAGLNLLTENIGSDKSLVDEEEARGNEHRCLNLTELAVLRDELHRMNMENQRLKSMIYQVNSNCNALQVHLLSLMQRHGANPHAMTADYEKMIGRTLEDCEKLTGKDENSQSLSGDKSRDGLGSPQNNIVESMEFFKKPTESPANEFVPSHDPDKNEPIDHRPGRDDTAWAPTKVQNLSPSADQGAETTAMIKKARVSVRVRSEASMIADGCQWRKYGQKMAKGNPCPRAYYRCSMAVGCPVRKQVQRCAEDKTILLTTYEGQHTHPLPQAAMAMASTTSSAASMILSGSMASSDGLIASPHYIAGTASFPGSLPSLATLSATAPFPTVTLDLTHTTPTTETISSNPMLLQRPLFFGSAMQRQVGHALNQSELLQVVSNQMKQAPYDMVDTVGTATAAITADPNFAAALVAAIASVVGSVRPNHGGASEDVVTRSCINENT</sequence>
<keyword evidence="3" id="KW-0238">DNA-binding</keyword>
<dbReference type="RefSeq" id="XP_030542856.1">
    <property type="nucleotide sequence ID" value="XM_030686996.2"/>
</dbReference>
<evidence type="ECO:0000256" key="2">
    <source>
        <dbReference type="ARBA" id="ARBA00023015"/>
    </source>
</evidence>
<feature type="compositionally biased region" description="Basic and acidic residues" evidence="6">
    <location>
        <begin position="261"/>
        <end position="280"/>
    </location>
</feature>
<evidence type="ECO:0000256" key="6">
    <source>
        <dbReference type="SAM" id="MobiDB-lite"/>
    </source>
</evidence>
<evidence type="ECO:0000259" key="7">
    <source>
        <dbReference type="PROSITE" id="PS50811"/>
    </source>
</evidence>
<dbReference type="FunFam" id="2.20.25.80:FF:000002">
    <property type="entry name" value="probable WRKY transcription factor 31"/>
    <property type="match status" value="1"/>
</dbReference>
<dbReference type="PANTHER" id="PTHR31429">
    <property type="entry name" value="WRKY TRANSCRIPTION FACTOR 36-RELATED"/>
    <property type="match status" value="1"/>
</dbReference>
<comment type="subcellular location">
    <subcellularLocation>
        <location evidence="1">Nucleus</location>
    </subcellularLocation>
</comment>
<dbReference type="InterPro" id="IPR036576">
    <property type="entry name" value="WRKY_dom_sf"/>
</dbReference>
<reference evidence="9" key="2">
    <citation type="submission" date="2025-08" db="UniProtKB">
        <authorList>
            <consortium name="RefSeq"/>
        </authorList>
    </citation>
    <scope>IDENTIFICATION</scope>
    <source>
        <tissue evidence="9">Leaf</tissue>
    </source>
</reference>
<proteinExistence type="predicted"/>
<dbReference type="PANTHER" id="PTHR31429:SF81">
    <property type="entry name" value="TRANSCRIPTION FACTOR WRKY FAMILY-RELATED"/>
    <property type="match status" value="1"/>
</dbReference>
<evidence type="ECO:0000256" key="3">
    <source>
        <dbReference type="ARBA" id="ARBA00023125"/>
    </source>
</evidence>
<keyword evidence="5" id="KW-0539">Nucleus</keyword>
<evidence type="ECO:0000256" key="1">
    <source>
        <dbReference type="ARBA" id="ARBA00004123"/>
    </source>
</evidence>
<dbReference type="InterPro" id="IPR044810">
    <property type="entry name" value="WRKY_plant"/>
</dbReference>
<dbReference type="SMART" id="SM00774">
    <property type="entry name" value="WRKY"/>
    <property type="match status" value="1"/>
</dbReference>
<organism evidence="8 9">
    <name type="scientific">Rhodamnia argentea</name>
    <dbReference type="NCBI Taxonomy" id="178133"/>
    <lineage>
        <taxon>Eukaryota</taxon>
        <taxon>Viridiplantae</taxon>
        <taxon>Streptophyta</taxon>
        <taxon>Embryophyta</taxon>
        <taxon>Tracheophyta</taxon>
        <taxon>Spermatophyta</taxon>
        <taxon>Magnoliopsida</taxon>
        <taxon>eudicotyledons</taxon>
        <taxon>Gunneridae</taxon>
        <taxon>Pentapetalae</taxon>
        <taxon>rosids</taxon>
        <taxon>malvids</taxon>
        <taxon>Myrtales</taxon>
        <taxon>Myrtaceae</taxon>
        <taxon>Myrtoideae</taxon>
        <taxon>Myrteae</taxon>
        <taxon>Australasian group</taxon>
        <taxon>Rhodamnia</taxon>
    </lineage>
</organism>
<reference evidence="8" key="1">
    <citation type="submission" date="2025-05" db="UniProtKB">
        <authorList>
            <consortium name="RefSeq"/>
        </authorList>
    </citation>
    <scope>NUCLEOTIDE SEQUENCE [LARGE SCALE GENOMIC DNA]</scope>
</reference>
<dbReference type="GO" id="GO:0003700">
    <property type="term" value="F:DNA-binding transcription factor activity"/>
    <property type="evidence" value="ECO:0007669"/>
    <property type="project" value="InterPro"/>
</dbReference>
<evidence type="ECO:0000256" key="5">
    <source>
        <dbReference type="ARBA" id="ARBA00023242"/>
    </source>
</evidence>
<dbReference type="OrthoDB" id="2020995at2759"/>
<dbReference type="Proteomes" id="UP000827889">
    <property type="component" value="Chromosome 2"/>
</dbReference>
<keyword evidence="2" id="KW-0805">Transcription regulation</keyword>
<gene>
    <name evidence="9" type="primary">LOC115749942</name>
</gene>
<feature type="domain" description="WRKY" evidence="7">
    <location>
        <begin position="315"/>
        <end position="381"/>
    </location>
</feature>
<dbReference type="GeneID" id="115749942"/>
<dbReference type="Gene3D" id="2.20.25.80">
    <property type="entry name" value="WRKY domain"/>
    <property type="match status" value="1"/>
</dbReference>
<name>A0A8B8Q6Y0_9MYRT</name>
<dbReference type="GO" id="GO:0005634">
    <property type="term" value="C:nucleus"/>
    <property type="evidence" value="ECO:0007669"/>
    <property type="project" value="UniProtKB-SubCell"/>
</dbReference>
<keyword evidence="4" id="KW-0804">Transcription</keyword>
<evidence type="ECO:0000313" key="9">
    <source>
        <dbReference type="RefSeq" id="XP_030542856.1"/>
    </source>
</evidence>
<accession>A0A8B8Q6Y0</accession>
<keyword evidence="8" id="KW-1185">Reference proteome</keyword>
<dbReference type="GO" id="GO:0043565">
    <property type="term" value="F:sequence-specific DNA binding"/>
    <property type="evidence" value="ECO:0007669"/>
    <property type="project" value="InterPro"/>
</dbReference>